<comment type="similarity">
    <text evidence="13">Belongs to the RING-type zinc finger family. ATL subfamily.</text>
</comment>
<evidence type="ECO:0000256" key="11">
    <source>
        <dbReference type="ARBA" id="ARBA00022989"/>
    </source>
</evidence>
<dbReference type="AlphaFoldDB" id="A0AAV8SPQ2"/>
<reference evidence="18 19" key="1">
    <citation type="submission" date="2021-09" db="EMBL/GenBank/DDBJ databases">
        <title>Genomic insights and catalytic innovation underlie evolution of tropane alkaloids biosynthesis.</title>
        <authorList>
            <person name="Wang Y.-J."/>
            <person name="Tian T."/>
            <person name="Huang J.-P."/>
            <person name="Huang S.-X."/>
        </authorList>
    </citation>
    <scope>NUCLEOTIDE SEQUENCE [LARGE SCALE GENOMIC DNA]</scope>
    <source>
        <strain evidence="18">KIB-2018</strain>
        <tissue evidence="18">Leaf</tissue>
    </source>
</reference>
<evidence type="ECO:0000256" key="2">
    <source>
        <dbReference type="ARBA" id="ARBA00004167"/>
    </source>
</evidence>
<evidence type="ECO:0000259" key="17">
    <source>
        <dbReference type="PROSITE" id="PS50089"/>
    </source>
</evidence>
<evidence type="ECO:0000256" key="12">
    <source>
        <dbReference type="ARBA" id="ARBA00023136"/>
    </source>
</evidence>
<dbReference type="CDD" id="cd16461">
    <property type="entry name" value="RING-H2_EL5-like"/>
    <property type="match status" value="1"/>
</dbReference>
<evidence type="ECO:0000313" key="19">
    <source>
        <dbReference type="Proteomes" id="UP001159364"/>
    </source>
</evidence>
<dbReference type="InterPro" id="IPR001841">
    <property type="entry name" value="Znf_RING"/>
</dbReference>
<dbReference type="EC" id="2.3.2.27" evidence="4"/>
<evidence type="ECO:0000256" key="5">
    <source>
        <dbReference type="ARBA" id="ARBA00022679"/>
    </source>
</evidence>
<evidence type="ECO:0000256" key="8">
    <source>
        <dbReference type="ARBA" id="ARBA00022771"/>
    </source>
</evidence>
<feature type="transmembrane region" description="Helical" evidence="16">
    <location>
        <begin position="20"/>
        <end position="41"/>
    </location>
</feature>
<evidence type="ECO:0000256" key="4">
    <source>
        <dbReference type="ARBA" id="ARBA00012483"/>
    </source>
</evidence>
<comment type="subcellular location">
    <subcellularLocation>
        <location evidence="2">Membrane</location>
        <topology evidence="2">Single-pass membrane protein</topology>
    </subcellularLocation>
</comment>
<evidence type="ECO:0000256" key="6">
    <source>
        <dbReference type="ARBA" id="ARBA00022692"/>
    </source>
</evidence>
<evidence type="ECO:0000256" key="10">
    <source>
        <dbReference type="ARBA" id="ARBA00022833"/>
    </source>
</evidence>
<keyword evidence="11 16" id="KW-1133">Transmembrane helix</keyword>
<dbReference type="InterPro" id="IPR013083">
    <property type="entry name" value="Znf_RING/FYVE/PHD"/>
</dbReference>
<keyword evidence="7" id="KW-0479">Metal-binding</keyword>
<evidence type="ECO:0000256" key="13">
    <source>
        <dbReference type="ARBA" id="ARBA00024209"/>
    </source>
</evidence>
<evidence type="ECO:0000256" key="9">
    <source>
        <dbReference type="ARBA" id="ARBA00022786"/>
    </source>
</evidence>
<dbReference type="EMBL" id="JAIWQS010000009">
    <property type="protein sequence ID" value="KAJ8754282.1"/>
    <property type="molecule type" value="Genomic_DNA"/>
</dbReference>
<keyword evidence="19" id="KW-1185">Reference proteome</keyword>
<feature type="region of interest" description="Disordered" evidence="15">
    <location>
        <begin position="189"/>
        <end position="227"/>
    </location>
</feature>
<dbReference type="SMART" id="SM00184">
    <property type="entry name" value="RING"/>
    <property type="match status" value="1"/>
</dbReference>
<evidence type="ECO:0000256" key="3">
    <source>
        <dbReference type="ARBA" id="ARBA00004906"/>
    </source>
</evidence>
<dbReference type="FunFam" id="3.30.40.10:FF:000187">
    <property type="entry name" value="E3 ubiquitin-protein ligase ATL6"/>
    <property type="match status" value="1"/>
</dbReference>
<evidence type="ECO:0000256" key="15">
    <source>
        <dbReference type="SAM" id="MobiDB-lite"/>
    </source>
</evidence>
<dbReference type="GO" id="GO:0008270">
    <property type="term" value="F:zinc ion binding"/>
    <property type="evidence" value="ECO:0007669"/>
    <property type="project" value="UniProtKB-KW"/>
</dbReference>
<evidence type="ECO:0000256" key="16">
    <source>
        <dbReference type="SAM" id="Phobius"/>
    </source>
</evidence>
<accession>A0AAV8SPQ2</accession>
<evidence type="ECO:0000256" key="14">
    <source>
        <dbReference type="PROSITE-ProRule" id="PRU00175"/>
    </source>
</evidence>
<sequence>MSSSSSLPPQASNFSTPSLTIVLTTILVVCFFIGFFSIYFCRCFMDSIMRTWHLRRTPSGNLLNAANFPVNQGLDPALVQIFPTFTYSSVKDVGRDKYGLECAICLAEFTDDDLLRLITVCYHVFHQECIDLWLGSHKTCPVCRGDLDLPKGTLEKTLTANQNSDIHDGDESNDGAIGNSVCIAIQEERGSNGEGLPPGNVEENDTNGVFGRSHSTGHSIVEGRGEEDRHTLRLQEHVRVKIASRHGAVRSCTAFGEFSSPKSSGLIAAV</sequence>
<dbReference type="Pfam" id="PF13639">
    <property type="entry name" value="zf-RING_2"/>
    <property type="match status" value="1"/>
</dbReference>
<dbReference type="GO" id="GO:0061630">
    <property type="term" value="F:ubiquitin protein ligase activity"/>
    <property type="evidence" value="ECO:0007669"/>
    <property type="project" value="UniProtKB-EC"/>
</dbReference>
<dbReference type="Proteomes" id="UP001159364">
    <property type="component" value="Linkage Group LG09"/>
</dbReference>
<gene>
    <name evidence="18" type="ORF">K2173_002733</name>
</gene>
<keyword evidence="8 14" id="KW-0863">Zinc-finger</keyword>
<dbReference type="PANTHER" id="PTHR14155">
    <property type="entry name" value="RING FINGER DOMAIN-CONTAINING"/>
    <property type="match status" value="1"/>
</dbReference>
<name>A0AAV8SPQ2_9ROSI</name>
<dbReference type="SUPFAM" id="SSF57850">
    <property type="entry name" value="RING/U-box"/>
    <property type="match status" value="1"/>
</dbReference>
<evidence type="ECO:0000313" key="18">
    <source>
        <dbReference type="EMBL" id="KAJ8754282.1"/>
    </source>
</evidence>
<keyword evidence="12 16" id="KW-0472">Membrane</keyword>
<comment type="pathway">
    <text evidence="3">Protein modification; protein ubiquitination.</text>
</comment>
<proteinExistence type="inferred from homology"/>
<keyword evidence="6 16" id="KW-0812">Transmembrane</keyword>
<dbReference type="InterPro" id="IPR053238">
    <property type="entry name" value="RING-H2_zinc_finger"/>
</dbReference>
<organism evidence="18 19">
    <name type="scientific">Erythroxylum novogranatense</name>
    <dbReference type="NCBI Taxonomy" id="1862640"/>
    <lineage>
        <taxon>Eukaryota</taxon>
        <taxon>Viridiplantae</taxon>
        <taxon>Streptophyta</taxon>
        <taxon>Embryophyta</taxon>
        <taxon>Tracheophyta</taxon>
        <taxon>Spermatophyta</taxon>
        <taxon>Magnoliopsida</taxon>
        <taxon>eudicotyledons</taxon>
        <taxon>Gunneridae</taxon>
        <taxon>Pentapetalae</taxon>
        <taxon>rosids</taxon>
        <taxon>fabids</taxon>
        <taxon>Malpighiales</taxon>
        <taxon>Erythroxylaceae</taxon>
        <taxon>Erythroxylum</taxon>
    </lineage>
</organism>
<evidence type="ECO:0000256" key="1">
    <source>
        <dbReference type="ARBA" id="ARBA00000900"/>
    </source>
</evidence>
<dbReference type="Gene3D" id="3.30.40.10">
    <property type="entry name" value="Zinc/RING finger domain, C3HC4 (zinc finger)"/>
    <property type="match status" value="1"/>
</dbReference>
<comment type="catalytic activity">
    <reaction evidence="1">
        <text>S-ubiquitinyl-[E2 ubiquitin-conjugating enzyme]-L-cysteine + [acceptor protein]-L-lysine = [E2 ubiquitin-conjugating enzyme]-L-cysteine + N(6)-ubiquitinyl-[acceptor protein]-L-lysine.</text>
        <dbReference type="EC" id="2.3.2.27"/>
    </reaction>
</comment>
<evidence type="ECO:0000256" key="7">
    <source>
        <dbReference type="ARBA" id="ARBA00022723"/>
    </source>
</evidence>
<keyword evidence="5" id="KW-0808">Transferase</keyword>
<keyword evidence="10" id="KW-0862">Zinc</keyword>
<comment type="caution">
    <text evidence="18">The sequence shown here is derived from an EMBL/GenBank/DDBJ whole genome shotgun (WGS) entry which is preliminary data.</text>
</comment>
<feature type="domain" description="RING-type" evidence="17">
    <location>
        <begin position="102"/>
        <end position="144"/>
    </location>
</feature>
<dbReference type="PANTHER" id="PTHR14155:SF521">
    <property type="entry name" value="RING-H2 FINGER PROTEIN ATL30"/>
    <property type="match status" value="1"/>
</dbReference>
<protein>
    <recommendedName>
        <fullName evidence="4">RING-type E3 ubiquitin transferase</fullName>
        <ecNumber evidence="4">2.3.2.27</ecNumber>
    </recommendedName>
</protein>
<dbReference type="PROSITE" id="PS50089">
    <property type="entry name" value="ZF_RING_2"/>
    <property type="match status" value="1"/>
</dbReference>
<keyword evidence="9" id="KW-0833">Ubl conjugation pathway</keyword>
<dbReference type="GO" id="GO:0016020">
    <property type="term" value="C:membrane"/>
    <property type="evidence" value="ECO:0007669"/>
    <property type="project" value="UniProtKB-SubCell"/>
</dbReference>